<evidence type="ECO:0000256" key="16">
    <source>
        <dbReference type="ARBA" id="ARBA00033088"/>
    </source>
</evidence>
<evidence type="ECO:0000256" key="1">
    <source>
        <dbReference type="ARBA" id="ARBA00004389"/>
    </source>
</evidence>
<keyword evidence="5" id="KW-0328">Glycosyltransferase</keyword>
<dbReference type="Gene3D" id="3.40.50.2000">
    <property type="entry name" value="Glycogen Phosphorylase B"/>
    <property type="match status" value="2"/>
</dbReference>
<evidence type="ECO:0000313" key="21">
    <source>
        <dbReference type="Proteomes" id="UP000000267"/>
    </source>
</evidence>
<evidence type="ECO:0000256" key="8">
    <source>
        <dbReference type="ARBA" id="ARBA00022824"/>
    </source>
</evidence>
<dbReference type="EC" id="2.4.1.142" evidence="3"/>
<comment type="catalytic activity">
    <reaction evidence="17">
        <text>an N,N'-diacetylchitobiosyl-diphospho-di-trans,poly-cis-dolichol + GDP-alpha-D-mannose = a beta-D-Man-(1-&gt;4)-beta-D-GlcNAc-(1-&gt;4)-alpha-D-GlcNAc-diphospho-di-trans,poly-cis-dolichol + GDP + H(+)</text>
        <dbReference type="Rhea" id="RHEA:13865"/>
        <dbReference type="Rhea" id="RHEA-COMP:19510"/>
        <dbReference type="Rhea" id="RHEA-COMP:19511"/>
        <dbReference type="ChEBI" id="CHEBI:15378"/>
        <dbReference type="ChEBI" id="CHEBI:57269"/>
        <dbReference type="ChEBI" id="CHEBI:57527"/>
        <dbReference type="ChEBI" id="CHEBI:58189"/>
        <dbReference type="ChEBI" id="CHEBI:58472"/>
        <dbReference type="EC" id="2.4.1.142"/>
    </reaction>
    <physiologicalReaction direction="left-to-right" evidence="17">
        <dbReference type="Rhea" id="RHEA:13866"/>
    </physiologicalReaction>
</comment>
<dbReference type="STRING" id="436907.A7TL40"/>
<evidence type="ECO:0000256" key="2">
    <source>
        <dbReference type="ARBA" id="ARBA00004922"/>
    </source>
</evidence>
<dbReference type="KEGG" id="vpo:Kpol_1065p18"/>
<dbReference type="OrthoDB" id="614844at2759"/>
<keyword evidence="10 18" id="KW-1133">Transmembrane helix</keyword>
<evidence type="ECO:0000256" key="10">
    <source>
        <dbReference type="ARBA" id="ARBA00022989"/>
    </source>
</evidence>
<name>A7TL40_VANPO</name>
<dbReference type="InterPro" id="IPR001296">
    <property type="entry name" value="Glyco_trans_1"/>
</dbReference>
<evidence type="ECO:0000256" key="11">
    <source>
        <dbReference type="ARBA" id="ARBA00023136"/>
    </source>
</evidence>
<evidence type="ECO:0000256" key="6">
    <source>
        <dbReference type="ARBA" id="ARBA00022679"/>
    </source>
</evidence>
<evidence type="ECO:0000256" key="17">
    <source>
        <dbReference type="ARBA" id="ARBA00045071"/>
    </source>
</evidence>
<comment type="pathway">
    <text evidence="2">Protein modification; protein glycosylation.</text>
</comment>
<evidence type="ECO:0000256" key="12">
    <source>
        <dbReference type="ARBA" id="ARBA00024899"/>
    </source>
</evidence>
<dbReference type="PhylomeDB" id="A7TL40"/>
<dbReference type="InParanoid" id="A7TL40"/>
<protein>
    <recommendedName>
        <fullName evidence="4">Chitobiosyldiphosphodolichol beta-mannosyltransferase</fullName>
        <ecNumber evidence="3">2.4.1.142</ecNumber>
    </recommendedName>
    <alternativeName>
        <fullName evidence="13">Asparagine-linked glycosylation protein 1</fullName>
    </alternativeName>
    <alternativeName>
        <fullName evidence="15">Beta-1,4-mannosyltransferase</fullName>
    </alternativeName>
    <alternativeName>
        <fullName evidence="16">GDP-Man:GlcNAc2-PP-dolichol mannosyltransferase</fullName>
    </alternativeName>
    <alternativeName>
        <fullName evidence="14">GDP-mannose-dolichol diphosphochitobiose mannosyltransferase</fullName>
    </alternativeName>
</protein>
<dbReference type="UniPathway" id="UPA00378"/>
<organism evidence="21">
    <name type="scientific">Vanderwaltozyma polyspora (strain ATCC 22028 / DSM 70294 / BCRC 21397 / CBS 2163 / NBRC 10782 / NRRL Y-8283 / UCD 57-17)</name>
    <name type="common">Kluyveromyces polysporus</name>
    <dbReference type="NCBI Taxonomy" id="436907"/>
    <lineage>
        <taxon>Eukaryota</taxon>
        <taxon>Fungi</taxon>
        <taxon>Dikarya</taxon>
        <taxon>Ascomycota</taxon>
        <taxon>Saccharomycotina</taxon>
        <taxon>Saccharomycetes</taxon>
        <taxon>Saccharomycetales</taxon>
        <taxon>Saccharomycetaceae</taxon>
        <taxon>Vanderwaltozyma</taxon>
    </lineage>
</organism>
<evidence type="ECO:0000256" key="14">
    <source>
        <dbReference type="ARBA" id="ARBA00031434"/>
    </source>
</evidence>
<dbReference type="GO" id="GO:0004578">
    <property type="term" value="F:chitobiosyldiphosphodolichol beta-mannosyltransferase activity"/>
    <property type="evidence" value="ECO:0007669"/>
    <property type="project" value="UniProtKB-EC"/>
</dbReference>
<evidence type="ECO:0000256" key="15">
    <source>
        <dbReference type="ARBA" id="ARBA00031566"/>
    </source>
</evidence>
<evidence type="ECO:0000256" key="4">
    <source>
        <dbReference type="ARBA" id="ARBA00015841"/>
    </source>
</evidence>
<dbReference type="SUPFAM" id="SSF53756">
    <property type="entry name" value="UDP-Glycosyltransferase/glycogen phosphorylase"/>
    <property type="match status" value="1"/>
</dbReference>
<evidence type="ECO:0000256" key="13">
    <source>
        <dbReference type="ARBA" id="ARBA00030745"/>
    </source>
</evidence>
<keyword evidence="6" id="KW-0808">Transferase</keyword>
<keyword evidence="11 18" id="KW-0472">Membrane</keyword>
<dbReference type="GeneID" id="5545217"/>
<dbReference type="RefSeq" id="XP_001644861.1">
    <property type="nucleotide sequence ID" value="XM_001644811.1"/>
</dbReference>
<dbReference type="HOGENOM" id="CLU_012079_0_0_1"/>
<dbReference type="GO" id="GO:0098554">
    <property type="term" value="C:cytoplasmic side of endoplasmic reticulum membrane"/>
    <property type="evidence" value="ECO:0007669"/>
    <property type="project" value="EnsemblFungi"/>
</dbReference>
<dbReference type="Pfam" id="PF00534">
    <property type="entry name" value="Glycos_transf_1"/>
    <property type="match status" value="1"/>
</dbReference>
<dbReference type="GO" id="GO:0006488">
    <property type="term" value="P:dolichol-linked oligosaccharide biosynthetic process"/>
    <property type="evidence" value="ECO:0007669"/>
    <property type="project" value="EnsemblFungi"/>
</dbReference>
<sequence length="451" mass="51888">MIWSSDISQWLLVLLIVYLSLTVWVYYVMPFLLVGTKSIKKRIIIYVIGDIGHSPRMCNHAISFSENGWQVELCGYVNSNIPARIIDDSNITIHELPQLTNSSSGKILFMIKKVLFQIVSILRHLWELRGSDIILVQNPPTIPILPIVAFYRLTGCKLMVDWHNLGYSILQLKFNNNFYHPLVLISFVIEYIFSKSSDYNLTVTESMKDYLVNNFGLKKSRCYVLYDRPGLQFSPFQGSLVERNDKIQSEPYMKNLVPLDFDLTKGDKLIVTSTSFTPDEDIGILIGSLKIYESSYQKFDNNLPKILCVITGKGPMKEEIMKQVSDYKWNRCTIQFAWLSSEDYPKLLRLCDYGVSLHSSSSGLDLPMKILDMFGSGLPVLALNYPVLDELVTHKENGLKFADRRELHESLIFAMKDAELYEVLKENVLQESSKNWDSSWKPVMKKLNLIR</sequence>
<dbReference type="EMBL" id="DS480412">
    <property type="protein sequence ID" value="EDO17003.1"/>
    <property type="molecule type" value="Genomic_DNA"/>
</dbReference>
<feature type="transmembrane region" description="Helical" evidence="18">
    <location>
        <begin position="12"/>
        <end position="34"/>
    </location>
</feature>
<dbReference type="eggNOG" id="KOG2941">
    <property type="taxonomic scope" value="Eukaryota"/>
</dbReference>
<comment type="subcellular location">
    <subcellularLocation>
        <location evidence="1">Endoplasmic reticulum membrane</location>
        <topology evidence="1">Single-pass membrane protein</topology>
    </subcellularLocation>
</comment>
<evidence type="ECO:0000259" key="19">
    <source>
        <dbReference type="Pfam" id="PF00534"/>
    </source>
</evidence>
<keyword evidence="8" id="KW-0256">Endoplasmic reticulum</keyword>
<gene>
    <name evidence="20" type="ORF">Kpol_1065p18</name>
</gene>
<keyword evidence="7 18" id="KW-0812">Transmembrane</keyword>
<reference evidence="20 21" key="1">
    <citation type="journal article" date="2007" name="Proc. Natl. Acad. Sci. U.S.A.">
        <title>Independent sorting-out of thousands of duplicated gene pairs in two yeast species descended from a whole-genome duplication.</title>
        <authorList>
            <person name="Scannell D.R."/>
            <person name="Frank A.C."/>
            <person name="Conant G.C."/>
            <person name="Byrne K.P."/>
            <person name="Woolfit M."/>
            <person name="Wolfe K.H."/>
        </authorList>
    </citation>
    <scope>NUCLEOTIDE SEQUENCE [LARGE SCALE GENOMIC DNA]</scope>
    <source>
        <strain evidence="21">ATCC 22028 / DSM 70294 / BCRC 21397 / CBS 2163 / NBRC 10782 / NRRL Y-8283 / UCD 57-17</strain>
    </source>
</reference>
<evidence type="ECO:0000313" key="20">
    <source>
        <dbReference type="EMBL" id="EDO17003.1"/>
    </source>
</evidence>
<dbReference type="Proteomes" id="UP000000267">
    <property type="component" value="Unassembled WGS sequence"/>
</dbReference>
<dbReference type="FunCoup" id="A7TL40">
    <property type="interactions" value="928"/>
</dbReference>
<dbReference type="FunFam" id="3.40.50.2000:FF:000216">
    <property type="entry name" value="Chitobiosyldiphosphodolichol beta-mannosyltransferase"/>
    <property type="match status" value="1"/>
</dbReference>
<dbReference type="PANTHER" id="PTHR13036:SF0">
    <property type="entry name" value="CHITOBIOSYLDIPHOSPHODOLICHOL BETA-MANNOSYLTRANSFERASE"/>
    <property type="match status" value="1"/>
</dbReference>
<evidence type="ECO:0000256" key="18">
    <source>
        <dbReference type="SAM" id="Phobius"/>
    </source>
</evidence>
<accession>A7TL40</accession>
<evidence type="ECO:0000256" key="9">
    <source>
        <dbReference type="ARBA" id="ARBA00022968"/>
    </source>
</evidence>
<keyword evidence="9" id="KW-0735">Signal-anchor</keyword>
<keyword evidence="21" id="KW-1185">Reference proteome</keyword>
<evidence type="ECO:0000256" key="3">
    <source>
        <dbReference type="ARBA" id="ARBA00012611"/>
    </source>
</evidence>
<comment type="function">
    <text evidence="12">Participates in the formation of the lipid-linked precursor oligosaccharide for N-glycosylation. Involved in assembling the dolichol-pyrophosphate-GlcNAc(2)-Man(5) intermediate on the cytoplasmic surface of the ER.</text>
</comment>
<evidence type="ECO:0000256" key="7">
    <source>
        <dbReference type="ARBA" id="ARBA00022692"/>
    </source>
</evidence>
<feature type="domain" description="Glycosyl transferase family 1" evidence="19">
    <location>
        <begin position="266"/>
        <end position="428"/>
    </location>
</feature>
<dbReference type="InterPro" id="IPR026051">
    <property type="entry name" value="ALG1-like"/>
</dbReference>
<evidence type="ECO:0000256" key="5">
    <source>
        <dbReference type="ARBA" id="ARBA00022676"/>
    </source>
</evidence>
<dbReference type="OMA" id="CKLIIDW"/>
<dbReference type="AlphaFoldDB" id="A7TL40"/>
<proteinExistence type="predicted"/>
<dbReference type="PANTHER" id="PTHR13036">
    <property type="entry name" value="BETA1,4 MANNOSYLTRANSFERASE"/>
    <property type="match status" value="1"/>
</dbReference>